<dbReference type="AlphaFoldDB" id="A0A3N0E738"/>
<dbReference type="Proteomes" id="UP000269198">
    <property type="component" value="Unassembled WGS sequence"/>
</dbReference>
<keyword evidence="3" id="KW-0597">Phosphoprotein</keyword>
<dbReference type="InterPro" id="IPR013587">
    <property type="entry name" value="Nitrate/nitrite_sensing"/>
</dbReference>
<dbReference type="PANTHER" id="PTHR45436:SF5">
    <property type="entry name" value="SENSOR HISTIDINE KINASE TRCS"/>
    <property type="match status" value="1"/>
</dbReference>
<dbReference type="SMART" id="SM00387">
    <property type="entry name" value="HATPase_c"/>
    <property type="match status" value="1"/>
</dbReference>
<protein>
    <recommendedName>
        <fullName evidence="2">histidine kinase</fullName>
        <ecNumber evidence="2">2.7.13.3</ecNumber>
    </recommendedName>
</protein>
<keyword evidence="4" id="KW-0808">Transferase</keyword>
<keyword evidence="9" id="KW-1185">Reference proteome</keyword>
<dbReference type="GO" id="GO:0004673">
    <property type="term" value="F:protein histidine kinase activity"/>
    <property type="evidence" value="ECO:0007669"/>
    <property type="project" value="UniProtKB-EC"/>
</dbReference>
<name>A0A3N0E738_9ACTN</name>
<dbReference type="InterPro" id="IPR036890">
    <property type="entry name" value="HATPase_C_sf"/>
</dbReference>
<feature type="region of interest" description="Disordered" evidence="6">
    <location>
        <begin position="662"/>
        <end position="880"/>
    </location>
</feature>
<feature type="compositionally biased region" description="Basic and acidic residues" evidence="6">
    <location>
        <begin position="824"/>
        <end position="837"/>
    </location>
</feature>
<comment type="catalytic activity">
    <reaction evidence="1">
        <text>ATP + protein L-histidine = ADP + protein N-phospho-L-histidine.</text>
        <dbReference type="EC" id="2.7.13.3"/>
    </reaction>
</comment>
<dbReference type="PANTHER" id="PTHR45436">
    <property type="entry name" value="SENSOR HISTIDINE KINASE YKOH"/>
    <property type="match status" value="1"/>
</dbReference>
<evidence type="ECO:0000256" key="3">
    <source>
        <dbReference type="ARBA" id="ARBA00022553"/>
    </source>
</evidence>
<dbReference type="RefSeq" id="WP_123202132.1">
    <property type="nucleotide sequence ID" value="NZ_RJMB01000015.1"/>
</dbReference>
<dbReference type="InterPro" id="IPR003594">
    <property type="entry name" value="HATPase_dom"/>
</dbReference>
<dbReference type="Gene3D" id="3.30.565.10">
    <property type="entry name" value="Histidine kinase-like ATPase, C-terminal domain"/>
    <property type="match status" value="1"/>
</dbReference>
<dbReference type="Pfam" id="PF08376">
    <property type="entry name" value="NIT"/>
    <property type="match status" value="1"/>
</dbReference>
<evidence type="ECO:0000313" key="9">
    <source>
        <dbReference type="Proteomes" id="UP000269198"/>
    </source>
</evidence>
<organism evidence="8 9">
    <name type="scientific">Halostreptopolyspora alba</name>
    <dbReference type="NCBI Taxonomy" id="2487137"/>
    <lineage>
        <taxon>Bacteria</taxon>
        <taxon>Bacillati</taxon>
        <taxon>Actinomycetota</taxon>
        <taxon>Actinomycetes</taxon>
        <taxon>Streptosporangiales</taxon>
        <taxon>Nocardiopsidaceae</taxon>
        <taxon>Halostreptopolyspora</taxon>
    </lineage>
</organism>
<dbReference type="Pfam" id="PF02518">
    <property type="entry name" value="HATPase_c"/>
    <property type="match status" value="1"/>
</dbReference>
<reference evidence="8 9" key="1">
    <citation type="submission" date="2018-11" db="EMBL/GenBank/DDBJ databases">
        <title>The genome draft of YIM 96095.</title>
        <authorList>
            <person name="Tang S.-K."/>
            <person name="Chunyu W.-X."/>
            <person name="Feng Y.-Z."/>
        </authorList>
    </citation>
    <scope>NUCLEOTIDE SEQUENCE [LARGE SCALE GENOMIC DNA]</scope>
    <source>
        <strain evidence="8 9">YIM 96095</strain>
    </source>
</reference>
<dbReference type="GO" id="GO:0005886">
    <property type="term" value="C:plasma membrane"/>
    <property type="evidence" value="ECO:0007669"/>
    <property type="project" value="TreeGrafter"/>
</dbReference>
<evidence type="ECO:0000256" key="5">
    <source>
        <dbReference type="ARBA" id="ARBA00022777"/>
    </source>
</evidence>
<evidence type="ECO:0000256" key="1">
    <source>
        <dbReference type="ARBA" id="ARBA00000085"/>
    </source>
</evidence>
<feature type="compositionally biased region" description="Pro residues" evidence="6">
    <location>
        <begin position="722"/>
        <end position="731"/>
    </location>
</feature>
<evidence type="ECO:0000256" key="2">
    <source>
        <dbReference type="ARBA" id="ARBA00012438"/>
    </source>
</evidence>
<dbReference type="EC" id="2.7.13.3" evidence="2"/>
<evidence type="ECO:0000259" key="7">
    <source>
        <dbReference type="SMART" id="SM00387"/>
    </source>
</evidence>
<gene>
    <name evidence="8" type="ORF">EFW17_15630</name>
</gene>
<dbReference type="InterPro" id="IPR050428">
    <property type="entry name" value="TCS_sensor_his_kinase"/>
</dbReference>
<feature type="domain" description="Histidine kinase/HSP90-like ATPase" evidence="7">
    <location>
        <begin position="522"/>
        <end position="635"/>
    </location>
</feature>
<sequence>MRESGGTDRTIKAQINKIVLIPSVTFLVLFGVASAGTLTEAISLRLATGDSYSGLHAYYAVNELQKERRLAAEHLGAPSDESMRALRRQIAVTDGAVRDVEEHSEGLGGRGRGDGAAVETAEEFLTALDEREDLRERTIEGNASIKDTITDYGDIIDRGIQAFNTLGRLLDDGRAATANADAVDLMRAQEHLALADAMISGADAEGTMTPGEQGRFGALMADARQRIETGDPAQSDSTARSYADLRDSEHWERLHQLAGEIAAYDLDGGSPEEGELLPGQWRSTADDTNADLAALTEAQAREVINATDAASAEMLTLALGGGLIVLFASTVAYGVASKAAARLTYRLARLRADTLELSREELPHLVRRLERGEQVDPEAELRQLDHGTDEVGQVADAFNTAQRTAVAAAVKQAEVRDGANRVFLGIAHRNQSLVQRQLQVLDRVEREEEDPDLLEDLFQLDHLATRGRRNAENLIILGGQQPGRRWRTPIPLVDILRGAISETEEYARVRLRTVPDLSLPGSVVADVLHLLAELVENATAYSPPHTTVHIHSETVAKGLVVEVEDCGLGMSERELTEANRRLSEAPEFDVMALNQDARLGLFVVARLANKHGIRVELCSSSYGGTRAVVLIPAVLVSRGREPATPRPQAELRTGAESRDLLAEGQNGQPTGQANGAGATRATAEVGNHRSTGGADPHGESGAAETTTGPSGLPKRTPGSSLSPPPASPPSGPEHGADRPHLPKRRRQANLAPQLQGATEQSGTEGPAGDPDRSPDQIRQMFSAFQLGTRRGRDSEDELDRAAPGERPGGARSAATKPSPTGDAGETRESGVPRHDENDFPANGADDRNGPGPLPGEPAYTEGARSGNVGQPAGGRKGESE</sequence>
<dbReference type="OrthoDB" id="3845898at2"/>
<proteinExistence type="predicted"/>
<keyword evidence="5 8" id="KW-0418">Kinase</keyword>
<dbReference type="GO" id="GO:0000160">
    <property type="term" value="P:phosphorelay signal transduction system"/>
    <property type="evidence" value="ECO:0007669"/>
    <property type="project" value="TreeGrafter"/>
</dbReference>
<feature type="compositionally biased region" description="Polar residues" evidence="6">
    <location>
        <begin position="750"/>
        <end position="763"/>
    </location>
</feature>
<dbReference type="EMBL" id="RJMB01000015">
    <property type="protein sequence ID" value="RNL83671.1"/>
    <property type="molecule type" value="Genomic_DNA"/>
</dbReference>
<accession>A0A3N0E738</accession>
<dbReference type="SUPFAM" id="SSF55874">
    <property type="entry name" value="ATPase domain of HSP90 chaperone/DNA topoisomerase II/histidine kinase"/>
    <property type="match status" value="1"/>
</dbReference>
<evidence type="ECO:0000256" key="4">
    <source>
        <dbReference type="ARBA" id="ARBA00022679"/>
    </source>
</evidence>
<evidence type="ECO:0000256" key="6">
    <source>
        <dbReference type="SAM" id="MobiDB-lite"/>
    </source>
</evidence>
<evidence type="ECO:0000313" key="8">
    <source>
        <dbReference type="EMBL" id="RNL83671.1"/>
    </source>
</evidence>
<comment type="caution">
    <text evidence="8">The sequence shown here is derived from an EMBL/GenBank/DDBJ whole genome shotgun (WGS) entry which is preliminary data.</text>
</comment>